<evidence type="ECO:0000313" key="3">
    <source>
        <dbReference type="EMBL" id="EIE24681.1"/>
    </source>
</evidence>
<reference evidence="3 4" key="1">
    <citation type="journal article" date="2012" name="Genome Biol.">
        <title>The genome of the polar eukaryotic microalga coccomyxa subellipsoidea reveals traits of cold adaptation.</title>
        <authorList>
            <person name="Blanc G."/>
            <person name="Agarkova I."/>
            <person name="Grimwood J."/>
            <person name="Kuo A."/>
            <person name="Brueggeman A."/>
            <person name="Dunigan D."/>
            <person name="Gurnon J."/>
            <person name="Ladunga I."/>
            <person name="Lindquist E."/>
            <person name="Lucas S."/>
            <person name="Pangilinan J."/>
            <person name="Proschold T."/>
            <person name="Salamov A."/>
            <person name="Schmutz J."/>
            <person name="Weeks D."/>
            <person name="Yamada T."/>
            <person name="Claverie J.M."/>
            <person name="Grigoriev I."/>
            <person name="Van Etten J."/>
            <person name="Lomsadze A."/>
            <person name="Borodovsky M."/>
        </authorList>
    </citation>
    <scope>NUCLEOTIDE SEQUENCE [LARGE SCALE GENOMIC DNA]</scope>
    <source>
        <strain evidence="3 4">C-169</strain>
    </source>
</reference>
<feature type="region of interest" description="Disordered" evidence="2">
    <location>
        <begin position="218"/>
        <end position="270"/>
    </location>
</feature>
<dbReference type="KEGG" id="csl:COCSUDRAFT_65474"/>
<dbReference type="FunFam" id="3.40.50.300:FF:001447">
    <property type="entry name" value="Ras-related protein Rab-1B"/>
    <property type="match status" value="1"/>
</dbReference>
<dbReference type="InterPro" id="IPR005225">
    <property type="entry name" value="Small_GTP-bd"/>
</dbReference>
<dbReference type="RefSeq" id="XP_005649225.1">
    <property type="nucleotide sequence ID" value="XM_005649168.1"/>
</dbReference>
<comment type="caution">
    <text evidence="3">The sequence shown here is derived from an EMBL/GenBank/DDBJ whole genome shotgun (WGS) entry which is preliminary data.</text>
</comment>
<dbReference type="EMBL" id="AGSI01000005">
    <property type="protein sequence ID" value="EIE24681.1"/>
    <property type="molecule type" value="Genomic_DNA"/>
</dbReference>
<dbReference type="OrthoDB" id="494635at2759"/>
<gene>
    <name evidence="3" type="ORF">COCSUDRAFT_65474</name>
</gene>
<dbReference type="STRING" id="574566.I0Z212"/>
<dbReference type="eggNOG" id="KOG0092">
    <property type="taxonomic scope" value="Eukaryota"/>
</dbReference>
<dbReference type="PANTHER" id="PTHR47978">
    <property type="match status" value="1"/>
</dbReference>
<dbReference type="SMART" id="SM00175">
    <property type="entry name" value="RAB"/>
    <property type="match status" value="1"/>
</dbReference>
<dbReference type="Pfam" id="PF00071">
    <property type="entry name" value="Ras"/>
    <property type="match status" value="1"/>
</dbReference>
<dbReference type="PROSITE" id="PS51419">
    <property type="entry name" value="RAB"/>
    <property type="match status" value="1"/>
</dbReference>
<sequence>MAKVDLKVVLLGQQSVGKSCLVDRYINSIFENTPKNTIGAAFAAKKIKVHSGRVVSLGIWDTAGAERFESLSRMYYNGAKAAILCFDPCDRKSFDKLKFWVEEVRETQPDCRIYIALTKCDQLEELPAVGTAQPDPDAEADDSINGGDSSTMSRQFSAASLTSTSGRREVSDEDVAEYAKQLLVPRYGAPRVFVTSAKQGIGVHALFQTVAEDMAGLSPEQRQWPQDQRPSSPTIRAQEFRYPSRRPSSPQSATPAVPAFEKEMPRRSCC</sequence>
<dbReference type="GO" id="GO:0005525">
    <property type="term" value="F:GTP binding"/>
    <property type="evidence" value="ECO:0007669"/>
    <property type="project" value="InterPro"/>
</dbReference>
<dbReference type="InterPro" id="IPR027417">
    <property type="entry name" value="P-loop_NTPase"/>
</dbReference>
<dbReference type="Proteomes" id="UP000007264">
    <property type="component" value="Unassembled WGS sequence"/>
</dbReference>
<dbReference type="SUPFAM" id="SSF52540">
    <property type="entry name" value="P-loop containing nucleoside triphosphate hydrolases"/>
    <property type="match status" value="1"/>
</dbReference>
<dbReference type="GO" id="GO:0003924">
    <property type="term" value="F:GTPase activity"/>
    <property type="evidence" value="ECO:0007669"/>
    <property type="project" value="InterPro"/>
</dbReference>
<feature type="compositionally biased region" description="Polar residues" evidence="2">
    <location>
        <begin position="220"/>
        <end position="235"/>
    </location>
</feature>
<accession>I0Z212</accession>
<dbReference type="AlphaFoldDB" id="I0Z212"/>
<dbReference type="SMART" id="SM00174">
    <property type="entry name" value="RHO"/>
    <property type="match status" value="1"/>
</dbReference>
<evidence type="ECO:0000313" key="4">
    <source>
        <dbReference type="Proteomes" id="UP000007264"/>
    </source>
</evidence>
<protein>
    <submittedName>
        <fullName evidence="3">P-loop containing nucleoside triphosphate hydrolase protein</fullName>
    </submittedName>
</protein>
<feature type="compositionally biased region" description="Basic and acidic residues" evidence="2">
    <location>
        <begin position="260"/>
        <end position="270"/>
    </location>
</feature>
<dbReference type="InterPro" id="IPR001806">
    <property type="entry name" value="Small_GTPase"/>
</dbReference>
<dbReference type="PROSITE" id="PS51421">
    <property type="entry name" value="RAS"/>
    <property type="match status" value="1"/>
</dbReference>
<dbReference type="Gene3D" id="3.40.50.300">
    <property type="entry name" value="P-loop containing nucleotide triphosphate hydrolases"/>
    <property type="match status" value="1"/>
</dbReference>
<dbReference type="GeneID" id="17042682"/>
<organism evidence="3 4">
    <name type="scientific">Coccomyxa subellipsoidea (strain C-169)</name>
    <name type="common">Green microalga</name>
    <dbReference type="NCBI Taxonomy" id="574566"/>
    <lineage>
        <taxon>Eukaryota</taxon>
        <taxon>Viridiplantae</taxon>
        <taxon>Chlorophyta</taxon>
        <taxon>core chlorophytes</taxon>
        <taxon>Trebouxiophyceae</taxon>
        <taxon>Trebouxiophyceae incertae sedis</taxon>
        <taxon>Coccomyxaceae</taxon>
        <taxon>Coccomyxa</taxon>
        <taxon>Coccomyxa subellipsoidea</taxon>
    </lineage>
</organism>
<keyword evidence="4" id="KW-1185">Reference proteome</keyword>
<evidence type="ECO:0000256" key="1">
    <source>
        <dbReference type="ARBA" id="ARBA00022741"/>
    </source>
</evidence>
<keyword evidence="3" id="KW-0378">Hydrolase</keyword>
<proteinExistence type="predicted"/>
<dbReference type="NCBIfam" id="TIGR00231">
    <property type="entry name" value="small_GTP"/>
    <property type="match status" value="1"/>
</dbReference>
<feature type="compositionally biased region" description="Polar residues" evidence="2">
    <location>
        <begin position="146"/>
        <end position="165"/>
    </location>
</feature>
<name>I0Z212_COCSC</name>
<evidence type="ECO:0000256" key="2">
    <source>
        <dbReference type="SAM" id="MobiDB-lite"/>
    </source>
</evidence>
<dbReference type="PRINTS" id="PR00449">
    <property type="entry name" value="RASTRNSFRMNG"/>
</dbReference>
<feature type="region of interest" description="Disordered" evidence="2">
    <location>
        <begin position="127"/>
        <end position="172"/>
    </location>
</feature>
<dbReference type="SMART" id="SM00173">
    <property type="entry name" value="RAS"/>
    <property type="match status" value="1"/>
</dbReference>
<keyword evidence="1" id="KW-0547">Nucleotide-binding</keyword>